<dbReference type="InterPro" id="IPR018759">
    <property type="entry name" value="BBP2_2"/>
</dbReference>
<evidence type="ECO:0000256" key="1">
    <source>
        <dbReference type="SAM" id="MobiDB-lite"/>
    </source>
</evidence>
<evidence type="ECO:0000313" key="2">
    <source>
        <dbReference type="EMBL" id="SFM70258.1"/>
    </source>
</evidence>
<dbReference type="EMBL" id="FOUR01000002">
    <property type="protein sequence ID" value="SFM70258.1"/>
    <property type="molecule type" value="Genomic_DNA"/>
</dbReference>
<name>A0A1I4T0G2_9GAMM</name>
<sequence length="428" mass="47713">MDDVYGSGRRRWITAIATGLLVTVTAPTMAATNSLSGGIDNRFSDNARRDSSNEESDLETRVNLNFQHLSDPGQCTSLVDMGLGYGYWHDDAFDSEVYTRGMLRGQCELAKGLSWEASDTISQVTRDTRAADTQDNLTRKNVFRTGPVYTLELTPVDQIQFSAAYENTEFEEPEEEDSERLTGTVAYNHSFSQTLQLGVSTSAERTELDTGEELDRESVVGTFNKVWATTRVSGSLGVNRLETRLGTQELSTDGVTGTLNLVREISPNSEFTLNANRRLTDQTSTLGVQFGDFNFNLTQSTAVEVTAVRMGYNNRFSDGSTFLGTVSASRSDYLQTGDREELTGIGARYSRPISELLSWFLDTAYQHQRFEDESAEDDLASLSMGLDYLLTSRMDIRAAIGHRQKNSDIASREYQENWVAVSLNYQFF</sequence>
<feature type="compositionally biased region" description="Basic and acidic residues" evidence="1">
    <location>
        <begin position="42"/>
        <end position="52"/>
    </location>
</feature>
<proteinExistence type="predicted"/>
<dbReference type="Proteomes" id="UP000199339">
    <property type="component" value="Unassembled WGS sequence"/>
</dbReference>
<keyword evidence="3" id="KW-1185">Reference proteome</keyword>
<dbReference type="Pfam" id="PF10082">
    <property type="entry name" value="BBP2_2"/>
    <property type="match status" value="1"/>
</dbReference>
<gene>
    <name evidence="2" type="ORF">SAMN04487961_0940</name>
</gene>
<dbReference type="SUPFAM" id="SSF56935">
    <property type="entry name" value="Porins"/>
    <property type="match status" value="1"/>
</dbReference>
<protein>
    <submittedName>
        <fullName evidence="2">Uncharacterized protein, PEP-CTERM system associated</fullName>
    </submittedName>
</protein>
<accession>A0A1I4T0G2</accession>
<evidence type="ECO:0000313" key="3">
    <source>
        <dbReference type="Proteomes" id="UP000199339"/>
    </source>
</evidence>
<reference evidence="3" key="1">
    <citation type="submission" date="2016-10" db="EMBL/GenBank/DDBJ databases">
        <authorList>
            <person name="Varghese N."/>
            <person name="Submissions S."/>
        </authorList>
    </citation>
    <scope>NUCLEOTIDE SEQUENCE [LARGE SCALE GENOMIC DNA]</scope>
    <source>
        <strain evidence="3">CGMCC 1.6775</strain>
    </source>
</reference>
<feature type="region of interest" description="Disordered" evidence="1">
    <location>
        <begin position="35"/>
        <end position="58"/>
    </location>
</feature>
<dbReference type="OrthoDB" id="6353767at2"/>
<organism evidence="2 3">
    <name type="scientific">Marinobacter pelagius</name>
    <dbReference type="NCBI Taxonomy" id="379482"/>
    <lineage>
        <taxon>Bacteria</taxon>
        <taxon>Pseudomonadati</taxon>
        <taxon>Pseudomonadota</taxon>
        <taxon>Gammaproteobacteria</taxon>
        <taxon>Pseudomonadales</taxon>
        <taxon>Marinobacteraceae</taxon>
        <taxon>Marinobacter</taxon>
    </lineage>
</organism>
<dbReference type="AlphaFoldDB" id="A0A1I4T0G2"/>